<gene>
    <name evidence="2" type="primary">nad6</name>
</gene>
<accession>A0A3S8V1C5</accession>
<keyword evidence="1" id="KW-1133">Transmembrane helix</keyword>
<geneLocation type="mitochondrion" evidence="2"/>
<evidence type="ECO:0000313" key="2">
    <source>
        <dbReference type="EMBL" id="AZL93495.1"/>
    </source>
</evidence>
<feature type="transmembrane region" description="Helical" evidence="1">
    <location>
        <begin position="88"/>
        <end position="108"/>
    </location>
</feature>
<proteinExistence type="predicted"/>
<protein>
    <submittedName>
        <fullName evidence="2">NADH dehydrogenase subunit 6</fullName>
    </submittedName>
</protein>
<feature type="transmembrane region" description="Helical" evidence="1">
    <location>
        <begin position="12"/>
        <end position="41"/>
    </location>
</feature>
<evidence type="ECO:0000256" key="1">
    <source>
        <dbReference type="SAM" id="Phobius"/>
    </source>
</evidence>
<feature type="transmembrane region" description="Helical" evidence="1">
    <location>
        <begin position="53"/>
        <end position="76"/>
    </location>
</feature>
<feature type="transmembrane region" description="Helical" evidence="1">
    <location>
        <begin position="144"/>
        <end position="168"/>
    </location>
</feature>
<sequence length="184" mass="22097">MMSHYPNLLLLLIMMTMLLSINMILTHPLIMGISLLMYSMIMSISMNKYFNSFWYSMIVHLVIIGGLMILFLYFISLTSNSLIFFPKYFKLTFFLKMLMILFMMMILMKNIMNIEKIFYLINSEISKFYELFYFKINFYYTSKLIFSSSFFLMTLITLIYLLITLIYVTKICSKSNFPMRSNFF</sequence>
<organism evidence="2">
    <name type="scientific">Taeniogonalos tricolor</name>
    <dbReference type="NCBI Taxonomy" id="2491144"/>
    <lineage>
        <taxon>Eukaryota</taxon>
        <taxon>Metazoa</taxon>
        <taxon>Ecdysozoa</taxon>
        <taxon>Arthropoda</taxon>
        <taxon>Hexapoda</taxon>
        <taxon>Insecta</taxon>
        <taxon>Pterygota</taxon>
        <taxon>Neoptera</taxon>
        <taxon>Endopterygota</taxon>
        <taxon>Hymenoptera</taxon>
        <taxon>Apocrita</taxon>
        <taxon>Trigonaloidea</taxon>
        <taxon>Trigonalidae</taxon>
        <taxon>Taeniogonalos</taxon>
    </lineage>
</organism>
<dbReference type="AlphaFoldDB" id="A0A3S8V1C5"/>
<keyword evidence="1" id="KW-0472">Membrane</keyword>
<keyword evidence="2" id="KW-0496">Mitochondrion</keyword>
<reference evidence="2" key="1">
    <citation type="journal article" date="2018" name="Mol. Phylogenet. Evol.">
        <title>Mitochondrial phylogenomics of the Hymenoptera.</title>
        <authorList>
            <person name="Tang P."/>
            <person name="Zhu J.C."/>
            <person name="Zheng B.Y."/>
            <person name="Wei S.J."/>
            <person name="Sharkey M."/>
            <person name="Chen X.X."/>
            <person name="Vogler A.P."/>
        </authorList>
    </citation>
    <scope>NUCLEOTIDE SEQUENCE</scope>
</reference>
<name>A0A3S8V1C5_9HYME</name>
<keyword evidence="1" id="KW-0812">Transmembrane</keyword>
<dbReference type="EMBL" id="MG923515">
    <property type="protein sequence ID" value="AZL93495.1"/>
    <property type="molecule type" value="Genomic_DNA"/>
</dbReference>